<proteinExistence type="predicted"/>
<feature type="signal peptide" evidence="1">
    <location>
        <begin position="1"/>
        <end position="30"/>
    </location>
</feature>
<dbReference type="Proteomes" id="UP000256964">
    <property type="component" value="Unassembled WGS sequence"/>
</dbReference>
<accession>A0A371DEC9</accession>
<sequence>MHVYDGRPFGKLLNAAAPSLLLFLTVSMDAAVTPPLRLETLRVQQISSDVAQRRLDNFLHRLRARNLANNRGETTTSVQLQKLADALSEENLQ</sequence>
<dbReference type="AlphaFoldDB" id="A0A371DEC9"/>
<name>A0A371DEC9_9APHY</name>
<keyword evidence="3" id="KW-1185">Reference proteome</keyword>
<dbReference type="OrthoDB" id="3017409at2759"/>
<evidence type="ECO:0000313" key="2">
    <source>
        <dbReference type="EMBL" id="RDX50915.1"/>
    </source>
</evidence>
<dbReference type="EMBL" id="KZ857397">
    <property type="protein sequence ID" value="RDX50915.1"/>
    <property type="molecule type" value="Genomic_DNA"/>
</dbReference>
<organism evidence="2 3">
    <name type="scientific">Lentinus brumalis</name>
    <dbReference type="NCBI Taxonomy" id="2498619"/>
    <lineage>
        <taxon>Eukaryota</taxon>
        <taxon>Fungi</taxon>
        <taxon>Dikarya</taxon>
        <taxon>Basidiomycota</taxon>
        <taxon>Agaricomycotina</taxon>
        <taxon>Agaricomycetes</taxon>
        <taxon>Polyporales</taxon>
        <taxon>Polyporaceae</taxon>
        <taxon>Lentinus</taxon>
    </lineage>
</organism>
<evidence type="ECO:0000256" key="1">
    <source>
        <dbReference type="SAM" id="SignalP"/>
    </source>
</evidence>
<protein>
    <submittedName>
        <fullName evidence="2">Uncharacterized protein</fullName>
    </submittedName>
</protein>
<evidence type="ECO:0000313" key="3">
    <source>
        <dbReference type="Proteomes" id="UP000256964"/>
    </source>
</evidence>
<reference evidence="2 3" key="1">
    <citation type="journal article" date="2018" name="Biotechnol. Biofuels">
        <title>Integrative visual omics of the white-rot fungus Polyporus brumalis exposes the biotechnological potential of its oxidative enzymes for delignifying raw plant biomass.</title>
        <authorList>
            <person name="Miyauchi S."/>
            <person name="Rancon A."/>
            <person name="Drula E."/>
            <person name="Hage H."/>
            <person name="Chaduli D."/>
            <person name="Favel A."/>
            <person name="Grisel S."/>
            <person name="Henrissat B."/>
            <person name="Herpoel-Gimbert I."/>
            <person name="Ruiz-Duenas F.J."/>
            <person name="Chevret D."/>
            <person name="Hainaut M."/>
            <person name="Lin J."/>
            <person name="Wang M."/>
            <person name="Pangilinan J."/>
            <person name="Lipzen A."/>
            <person name="Lesage-Meessen L."/>
            <person name="Navarro D."/>
            <person name="Riley R."/>
            <person name="Grigoriev I.V."/>
            <person name="Zhou S."/>
            <person name="Raouche S."/>
            <person name="Rosso M.N."/>
        </authorList>
    </citation>
    <scope>NUCLEOTIDE SEQUENCE [LARGE SCALE GENOMIC DNA]</scope>
    <source>
        <strain evidence="2 3">BRFM 1820</strain>
    </source>
</reference>
<keyword evidence="1" id="KW-0732">Signal</keyword>
<feature type="chain" id="PRO_5016654980" evidence="1">
    <location>
        <begin position="31"/>
        <end position="93"/>
    </location>
</feature>
<gene>
    <name evidence="2" type="ORF">OH76DRAFT_1402145</name>
</gene>